<dbReference type="InterPro" id="IPR007396">
    <property type="entry name" value="TR_PAI2-type"/>
</dbReference>
<dbReference type="eggNOG" id="COG2808">
    <property type="taxonomic scope" value="Bacteria"/>
</dbReference>
<dbReference type="PANTHER" id="PTHR35802:SF1">
    <property type="entry name" value="PROTEASE SYNTHASE AND SPORULATION PROTEIN PAI 2"/>
    <property type="match status" value="1"/>
</dbReference>
<keyword evidence="2" id="KW-1185">Reference proteome</keyword>
<sequence length="210" mass="22716">MYTPRAFAEDDLAGLDGLLARDPFITLVTSGADGLPFASHLPVLYRRDGERVGLEGHWARPNPQAGHAGPALVIVHGPHHYVSPGWYADKAEAARVPTWNYAAAHLYGSLEAFTGEDDLASLVARLGQRFEPGVGGDWAYDHANPRERAQLRGIVGFRFHAGRIELKFKLNQNHPPANVQGAIDGLRAQPGEAAAEVAALMTSRLSGRRT</sequence>
<organism evidence="1 2">
    <name type="scientific">Pseudoxanthomonas suwonensis (strain 11-1)</name>
    <dbReference type="NCBI Taxonomy" id="743721"/>
    <lineage>
        <taxon>Bacteria</taxon>
        <taxon>Pseudomonadati</taxon>
        <taxon>Pseudomonadota</taxon>
        <taxon>Gammaproteobacteria</taxon>
        <taxon>Lysobacterales</taxon>
        <taxon>Lysobacteraceae</taxon>
        <taxon>Pseudoxanthomonas</taxon>
    </lineage>
</organism>
<dbReference type="Proteomes" id="UP000008632">
    <property type="component" value="Chromosome"/>
</dbReference>
<protein>
    <submittedName>
        <fullName evidence="1">FMN-binding negative transcriptional regulator</fullName>
    </submittedName>
</protein>
<proteinExistence type="predicted"/>
<dbReference type="OrthoDB" id="9794948at2"/>
<evidence type="ECO:0000313" key="2">
    <source>
        <dbReference type="Proteomes" id="UP000008632"/>
    </source>
</evidence>
<dbReference type="InterPro" id="IPR012349">
    <property type="entry name" value="Split_barrel_FMN-bd"/>
</dbReference>
<reference evidence="1 2" key="1">
    <citation type="submission" date="2011-01" db="EMBL/GenBank/DDBJ databases">
        <title>Complete sequence of Pseudoxanthomonas suwonensis 11-1.</title>
        <authorList>
            <consortium name="US DOE Joint Genome Institute"/>
            <person name="Lucas S."/>
            <person name="Copeland A."/>
            <person name="Lapidus A."/>
            <person name="Cheng J.-F."/>
            <person name="Goodwin L."/>
            <person name="Pitluck S."/>
            <person name="Teshima H."/>
            <person name="Detter J.C."/>
            <person name="Han C."/>
            <person name="Tapia R."/>
            <person name="Land M."/>
            <person name="Hauser L."/>
            <person name="Kyrpides N."/>
            <person name="Ivanova N."/>
            <person name="Ovchinnikova G."/>
            <person name="Siebers A.K."/>
            <person name="Allgaier M."/>
            <person name="Thelen M.P."/>
            <person name="Hugenholtz P."/>
            <person name="Gladden J."/>
            <person name="Woyke T."/>
        </authorList>
    </citation>
    <scope>NUCLEOTIDE SEQUENCE [LARGE SCALE GENOMIC DNA]</scope>
    <source>
        <strain evidence="2">11-1</strain>
    </source>
</reference>
<dbReference type="STRING" id="743721.Psesu_1683"/>
<dbReference type="PANTHER" id="PTHR35802">
    <property type="entry name" value="PROTEASE SYNTHASE AND SPORULATION PROTEIN PAI 2"/>
    <property type="match status" value="1"/>
</dbReference>
<dbReference type="HOGENOM" id="CLU_065853_3_0_6"/>
<evidence type="ECO:0000313" key="1">
    <source>
        <dbReference type="EMBL" id="ADV27525.1"/>
    </source>
</evidence>
<dbReference type="SUPFAM" id="SSF50475">
    <property type="entry name" value="FMN-binding split barrel"/>
    <property type="match status" value="1"/>
</dbReference>
<dbReference type="KEGG" id="psu:Psesu_1683"/>
<dbReference type="Gene3D" id="2.30.110.10">
    <property type="entry name" value="Electron Transport, Fmn-binding Protein, Chain A"/>
    <property type="match status" value="1"/>
</dbReference>
<dbReference type="EMBL" id="CP002446">
    <property type="protein sequence ID" value="ADV27525.1"/>
    <property type="molecule type" value="Genomic_DNA"/>
</dbReference>
<accession>E6WTM6</accession>
<gene>
    <name evidence="1" type="ordered locus">Psesu_1683</name>
</gene>
<name>E6WTM6_PSEUU</name>
<dbReference type="AlphaFoldDB" id="E6WTM6"/>
<dbReference type="PIRSF" id="PIRSF010372">
    <property type="entry name" value="PaiB"/>
    <property type="match status" value="1"/>
</dbReference>
<dbReference type="Pfam" id="PF04299">
    <property type="entry name" value="FMN_bind_2"/>
    <property type="match status" value="1"/>
</dbReference>
<dbReference type="RefSeq" id="WP_013535353.1">
    <property type="nucleotide sequence ID" value="NC_014924.1"/>
</dbReference>